<keyword evidence="10" id="KW-1185">Reference proteome</keyword>
<evidence type="ECO:0000313" key="9">
    <source>
        <dbReference type="EMBL" id="KIL60031.1"/>
    </source>
</evidence>
<dbReference type="OrthoDB" id="7464992at2759"/>
<dbReference type="InterPro" id="IPR051156">
    <property type="entry name" value="Mito/Outer_Membr_Metalloprot"/>
</dbReference>
<evidence type="ECO:0000313" key="10">
    <source>
        <dbReference type="Proteomes" id="UP000054549"/>
    </source>
</evidence>
<accession>A0A0C2WTH2</accession>
<comment type="cofactor">
    <cofactor evidence="6">
        <name>Zn(2+)</name>
        <dbReference type="ChEBI" id="CHEBI:29105"/>
    </cofactor>
    <text evidence="6">Binds 1 zinc ion per subunit.</text>
</comment>
<evidence type="ECO:0000256" key="4">
    <source>
        <dbReference type="ARBA" id="ARBA00022833"/>
    </source>
</evidence>
<feature type="region of interest" description="Disordered" evidence="7">
    <location>
        <begin position="68"/>
        <end position="88"/>
    </location>
</feature>
<dbReference type="GO" id="GO:0046872">
    <property type="term" value="F:metal ion binding"/>
    <property type="evidence" value="ECO:0007669"/>
    <property type="project" value="UniProtKB-KW"/>
</dbReference>
<reference evidence="9 10" key="1">
    <citation type="submission" date="2014-04" db="EMBL/GenBank/DDBJ databases">
        <title>Evolutionary Origins and Diversification of the Mycorrhizal Mutualists.</title>
        <authorList>
            <consortium name="DOE Joint Genome Institute"/>
            <consortium name="Mycorrhizal Genomics Consortium"/>
            <person name="Kohler A."/>
            <person name="Kuo A."/>
            <person name="Nagy L.G."/>
            <person name="Floudas D."/>
            <person name="Copeland A."/>
            <person name="Barry K.W."/>
            <person name="Cichocki N."/>
            <person name="Veneault-Fourrey C."/>
            <person name="LaButti K."/>
            <person name="Lindquist E.A."/>
            <person name="Lipzen A."/>
            <person name="Lundell T."/>
            <person name="Morin E."/>
            <person name="Murat C."/>
            <person name="Riley R."/>
            <person name="Ohm R."/>
            <person name="Sun H."/>
            <person name="Tunlid A."/>
            <person name="Henrissat B."/>
            <person name="Grigoriev I.V."/>
            <person name="Hibbett D.S."/>
            <person name="Martin F."/>
        </authorList>
    </citation>
    <scope>NUCLEOTIDE SEQUENCE [LARGE SCALE GENOMIC DNA]</scope>
    <source>
        <strain evidence="9 10">Koide BX008</strain>
    </source>
</reference>
<keyword evidence="1 6" id="KW-0645">Protease</keyword>
<name>A0A0C2WTH2_AMAMK</name>
<dbReference type="InterPro" id="IPR001915">
    <property type="entry name" value="Peptidase_M48"/>
</dbReference>
<dbReference type="InParanoid" id="A0A0C2WTH2"/>
<dbReference type="PANTHER" id="PTHR22726:SF1">
    <property type="entry name" value="METALLOENDOPEPTIDASE OMA1, MITOCHONDRIAL"/>
    <property type="match status" value="1"/>
</dbReference>
<dbReference type="CDD" id="cd07331">
    <property type="entry name" value="M48C_Oma1_like"/>
    <property type="match status" value="1"/>
</dbReference>
<dbReference type="GO" id="GO:0034982">
    <property type="term" value="P:mitochondrial protein processing"/>
    <property type="evidence" value="ECO:0007669"/>
    <property type="project" value="TreeGrafter"/>
</dbReference>
<feature type="compositionally biased region" description="Polar residues" evidence="7">
    <location>
        <begin position="18"/>
        <end position="33"/>
    </location>
</feature>
<organism evidence="9 10">
    <name type="scientific">Amanita muscaria (strain Koide BX008)</name>
    <dbReference type="NCBI Taxonomy" id="946122"/>
    <lineage>
        <taxon>Eukaryota</taxon>
        <taxon>Fungi</taxon>
        <taxon>Dikarya</taxon>
        <taxon>Basidiomycota</taxon>
        <taxon>Agaricomycotina</taxon>
        <taxon>Agaricomycetes</taxon>
        <taxon>Agaricomycetidae</taxon>
        <taxon>Agaricales</taxon>
        <taxon>Pluteineae</taxon>
        <taxon>Amanitaceae</taxon>
        <taxon>Amanita</taxon>
    </lineage>
</organism>
<dbReference type="Gene3D" id="3.30.2010.10">
    <property type="entry name" value="Metalloproteases ('zincins'), catalytic domain"/>
    <property type="match status" value="1"/>
</dbReference>
<dbReference type="AlphaFoldDB" id="A0A0C2WTH2"/>
<dbReference type="HOGENOM" id="CLU_029002_1_0_1"/>
<keyword evidence="4 6" id="KW-0862">Zinc</keyword>
<comment type="similarity">
    <text evidence="6">Belongs to the peptidase M48 family.</text>
</comment>
<dbReference type="GO" id="GO:0006515">
    <property type="term" value="P:protein quality control for misfolded or incompletely synthesized proteins"/>
    <property type="evidence" value="ECO:0007669"/>
    <property type="project" value="TreeGrafter"/>
</dbReference>
<evidence type="ECO:0000256" key="6">
    <source>
        <dbReference type="RuleBase" id="RU003983"/>
    </source>
</evidence>
<dbReference type="GO" id="GO:0005743">
    <property type="term" value="C:mitochondrial inner membrane"/>
    <property type="evidence" value="ECO:0007669"/>
    <property type="project" value="TreeGrafter"/>
</dbReference>
<evidence type="ECO:0000256" key="1">
    <source>
        <dbReference type="ARBA" id="ARBA00022670"/>
    </source>
</evidence>
<dbReference type="STRING" id="946122.A0A0C2WTH2"/>
<dbReference type="FunCoup" id="A0A0C2WTH2">
    <property type="interactions" value="114"/>
</dbReference>
<feature type="domain" description="Peptidase M48" evidence="8">
    <location>
        <begin position="212"/>
        <end position="380"/>
    </location>
</feature>
<gene>
    <name evidence="9" type="ORF">M378DRAFT_1064689</name>
</gene>
<evidence type="ECO:0000256" key="7">
    <source>
        <dbReference type="SAM" id="MobiDB-lite"/>
    </source>
</evidence>
<dbReference type="Proteomes" id="UP000054549">
    <property type="component" value="Unassembled WGS sequence"/>
</dbReference>
<dbReference type="GO" id="GO:0004222">
    <property type="term" value="F:metalloendopeptidase activity"/>
    <property type="evidence" value="ECO:0007669"/>
    <property type="project" value="InterPro"/>
</dbReference>
<evidence type="ECO:0000256" key="2">
    <source>
        <dbReference type="ARBA" id="ARBA00022723"/>
    </source>
</evidence>
<sequence>MFRQFSHQFTRLGLRSRPLTTHPPSVGQSLSNPSHRHTCQNILLPRTLRLSQRHFSSTTPNFARYVRFDDNNPYSNPKRDQEINPHRNTNPWDGRIKIIVVVGVLGGVYYIVHLEQVPETGRWRFMNTSAQFEAKYGEMARAQVRNELREEILPYNHPVSRHVRRVVQRILASNNLGLVKGMSSESHPSLFSPRSAIDGFGGDSWDPDKELRAATAANIGPEREWDVIVVNNPKVMNAMAVPGMAVVFTGILPICQDEQGLAAVISHECVYIVARHTAERISSQTVVISFLVLMSLIGIDFGLSGIIKDLMLELPNSRTQEREADYIGLTLMAKACFDPKASPEMFERLDKVESKIATRVNLDFLQTHPSSKSRVEYLKQALPEAYAVRASNPECSDLEDKLNGFREAGHNIRVEDI</sequence>
<dbReference type="EMBL" id="KN818305">
    <property type="protein sequence ID" value="KIL60031.1"/>
    <property type="molecule type" value="Genomic_DNA"/>
</dbReference>
<keyword evidence="2" id="KW-0479">Metal-binding</keyword>
<proteinExistence type="inferred from homology"/>
<keyword evidence="5 6" id="KW-0482">Metalloprotease</keyword>
<keyword evidence="3 6" id="KW-0378">Hydrolase</keyword>
<dbReference type="Pfam" id="PF01435">
    <property type="entry name" value="Peptidase_M48"/>
    <property type="match status" value="1"/>
</dbReference>
<evidence type="ECO:0000259" key="8">
    <source>
        <dbReference type="Pfam" id="PF01435"/>
    </source>
</evidence>
<feature type="region of interest" description="Disordered" evidence="7">
    <location>
        <begin position="1"/>
        <end position="36"/>
    </location>
</feature>
<dbReference type="PANTHER" id="PTHR22726">
    <property type="entry name" value="METALLOENDOPEPTIDASE OMA1"/>
    <property type="match status" value="1"/>
</dbReference>
<evidence type="ECO:0000256" key="3">
    <source>
        <dbReference type="ARBA" id="ARBA00022801"/>
    </source>
</evidence>
<evidence type="ECO:0000256" key="5">
    <source>
        <dbReference type="ARBA" id="ARBA00023049"/>
    </source>
</evidence>
<protein>
    <recommendedName>
        <fullName evidence="8">Peptidase M48 domain-containing protein</fullName>
    </recommendedName>
</protein>